<evidence type="ECO:0000313" key="1">
    <source>
        <dbReference type="EMBL" id="KAJ2783681.1"/>
    </source>
</evidence>
<dbReference type="EMBL" id="JANBUK010001232">
    <property type="protein sequence ID" value="KAJ2783681.1"/>
    <property type="molecule type" value="Genomic_DNA"/>
</dbReference>
<feature type="non-terminal residue" evidence="1">
    <location>
        <position position="228"/>
    </location>
</feature>
<protein>
    <submittedName>
        <fullName evidence="1">Uncharacterized protein</fullName>
    </submittedName>
</protein>
<name>A0ACC1KBW3_9FUNG</name>
<comment type="caution">
    <text evidence="1">The sequence shown here is derived from an EMBL/GenBank/DDBJ whole genome shotgun (WGS) entry which is preliminary data.</text>
</comment>
<organism evidence="1 2">
    <name type="scientific">Coemansia linderi</name>
    <dbReference type="NCBI Taxonomy" id="2663919"/>
    <lineage>
        <taxon>Eukaryota</taxon>
        <taxon>Fungi</taxon>
        <taxon>Fungi incertae sedis</taxon>
        <taxon>Zoopagomycota</taxon>
        <taxon>Kickxellomycotina</taxon>
        <taxon>Kickxellomycetes</taxon>
        <taxon>Kickxellales</taxon>
        <taxon>Kickxellaceae</taxon>
        <taxon>Coemansia</taxon>
    </lineage>
</organism>
<proteinExistence type="predicted"/>
<evidence type="ECO:0000313" key="2">
    <source>
        <dbReference type="Proteomes" id="UP001140066"/>
    </source>
</evidence>
<reference evidence="1" key="1">
    <citation type="submission" date="2022-07" db="EMBL/GenBank/DDBJ databases">
        <title>Phylogenomic reconstructions and comparative analyses of Kickxellomycotina fungi.</title>
        <authorList>
            <person name="Reynolds N.K."/>
            <person name="Stajich J.E."/>
            <person name="Barry K."/>
            <person name="Grigoriev I.V."/>
            <person name="Crous P."/>
            <person name="Smith M.E."/>
        </authorList>
    </citation>
    <scope>NUCLEOTIDE SEQUENCE</scope>
    <source>
        <strain evidence="1">BCRC 34191</strain>
    </source>
</reference>
<gene>
    <name evidence="1" type="ORF">GGI18_003499</name>
</gene>
<sequence length="228" mass="25415">MPAHASIFATPSNAQDDVSYPAVGFSRPPLRRTSSHADAEDSHEAYLPQTRRSTSVIRSCDSNDKGSFAGRKRGYSEIANGSTPEPMEVDMLARRRYPAFGGRCYRHSAQVYVAESNNTQRELQESLRALPVVEQTKVSGIWRDFASETAERRLLILQGIVNLCCIPQLSYLNKVVPQQLRVDFMAAAPPDVSLKILSYLDAKSLCQAAQVSRTWAALANDDILWHRM</sequence>
<keyword evidence="2" id="KW-1185">Reference proteome</keyword>
<accession>A0ACC1KBW3</accession>
<dbReference type="Proteomes" id="UP001140066">
    <property type="component" value="Unassembled WGS sequence"/>
</dbReference>